<evidence type="ECO:0000313" key="3">
    <source>
        <dbReference type="Proteomes" id="UP000799777"/>
    </source>
</evidence>
<name>A0A9P4LPK7_9PLEO</name>
<dbReference type="CDD" id="cd18186">
    <property type="entry name" value="BTB_POZ_ZBTB_KLHL-like"/>
    <property type="match status" value="1"/>
</dbReference>
<dbReference type="OrthoDB" id="1022638at2759"/>
<gene>
    <name evidence="2" type="ORF">EK21DRAFT_87657</name>
</gene>
<organism evidence="2 3">
    <name type="scientific">Setomelanomma holmii</name>
    <dbReference type="NCBI Taxonomy" id="210430"/>
    <lineage>
        <taxon>Eukaryota</taxon>
        <taxon>Fungi</taxon>
        <taxon>Dikarya</taxon>
        <taxon>Ascomycota</taxon>
        <taxon>Pezizomycotina</taxon>
        <taxon>Dothideomycetes</taxon>
        <taxon>Pleosporomycetidae</taxon>
        <taxon>Pleosporales</taxon>
        <taxon>Pleosporineae</taxon>
        <taxon>Phaeosphaeriaceae</taxon>
        <taxon>Setomelanomma</taxon>
    </lineage>
</organism>
<evidence type="ECO:0000259" key="1">
    <source>
        <dbReference type="PROSITE" id="PS50097"/>
    </source>
</evidence>
<dbReference type="InterPro" id="IPR011333">
    <property type="entry name" value="SKP1/BTB/POZ_sf"/>
</dbReference>
<proteinExistence type="predicted"/>
<dbReference type="PANTHER" id="PTHR47843">
    <property type="entry name" value="BTB DOMAIN-CONTAINING PROTEIN-RELATED"/>
    <property type="match status" value="1"/>
</dbReference>
<dbReference type="Gene3D" id="3.30.710.10">
    <property type="entry name" value="Potassium Channel Kv1.1, Chain A"/>
    <property type="match status" value="1"/>
</dbReference>
<evidence type="ECO:0000313" key="2">
    <source>
        <dbReference type="EMBL" id="KAF2031832.1"/>
    </source>
</evidence>
<dbReference type="PANTHER" id="PTHR47843:SF2">
    <property type="entry name" value="BTB DOMAIN-CONTAINING PROTEIN"/>
    <property type="match status" value="1"/>
</dbReference>
<accession>A0A9P4LPK7</accession>
<dbReference type="EMBL" id="ML978177">
    <property type="protein sequence ID" value="KAF2031832.1"/>
    <property type="molecule type" value="Genomic_DNA"/>
</dbReference>
<protein>
    <recommendedName>
        <fullName evidence="1">BTB domain-containing protein</fullName>
    </recommendedName>
</protein>
<dbReference type="AlphaFoldDB" id="A0A9P4LPK7"/>
<dbReference type="PROSITE" id="PS50097">
    <property type="entry name" value="BTB"/>
    <property type="match status" value="1"/>
</dbReference>
<reference evidence="2" key="1">
    <citation type="journal article" date="2020" name="Stud. Mycol.">
        <title>101 Dothideomycetes genomes: a test case for predicting lifestyles and emergence of pathogens.</title>
        <authorList>
            <person name="Haridas S."/>
            <person name="Albert R."/>
            <person name="Binder M."/>
            <person name="Bloem J."/>
            <person name="Labutti K."/>
            <person name="Salamov A."/>
            <person name="Andreopoulos B."/>
            <person name="Baker S."/>
            <person name="Barry K."/>
            <person name="Bills G."/>
            <person name="Bluhm B."/>
            <person name="Cannon C."/>
            <person name="Castanera R."/>
            <person name="Culley D."/>
            <person name="Daum C."/>
            <person name="Ezra D."/>
            <person name="Gonzalez J."/>
            <person name="Henrissat B."/>
            <person name="Kuo A."/>
            <person name="Liang C."/>
            <person name="Lipzen A."/>
            <person name="Lutzoni F."/>
            <person name="Magnuson J."/>
            <person name="Mondo S."/>
            <person name="Nolan M."/>
            <person name="Ohm R."/>
            <person name="Pangilinan J."/>
            <person name="Park H.-J."/>
            <person name="Ramirez L."/>
            <person name="Alfaro M."/>
            <person name="Sun H."/>
            <person name="Tritt A."/>
            <person name="Yoshinaga Y."/>
            <person name="Zwiers L.-H."/>
            <person name="Turgeon B."/>
            <person name="Goodwin S."/>
            <person name="Spatafora J."/>
            <person name="Crous P."/>
            <person name="Grigoriev I."/>
        </authorList>
    </citation>
    <scope>NUCLEOTIDE SEQUENCE</scope>
    <source>
        <strain evidence="2">CBS 110217</strain>
    </source>
</reference>
<dbReference type="SUPFAM" id="SSF54695">
    <property type="entry name" value="POZ domain"/>
    <property type="match status" value="1"/>
</dbReference>
<keyword evidence="3" id="KW-1185">Reference proteome</keyword>
<comment type="caution">
    <text evidence="2">The sequence shown here is derived from an EMBL/GenBank/DDBJ whole genome shotgun (WGS) entry which is preliminary data.</text>
</comment>
<dbReference type="InterPro" id="IPR000210">
    <property type="entry name" value="BTB/POZ_dom"/>
</dbReference>
<sequence>MDEHVRSFFVHQELLTARSLFFDKALKGYGDDGDSDMKWLEGDERVVKLPDDEPAVFTLYLQLLYTGYIPAAQSLPGNINELSGEALKAVVDELVIGEYTDLAKLYVLCEKLQDLQGKTGVVKAFMDHCKTIRKNEAAYYPTGGPVKLVYDGTLPGDPLRDFLTDCHMLVGHDGWLHGLKPEDYHHDFLHDVMAAMTIG</sequence>
<dbReference type="Proteomes" id="UP000799777">
    <property type="component" value="Unassembled WGS sequence"/>
</dbReference>
<feature type="domain" description="BTB" evidence="1">
    <location>
        <begin position="1"/>
        <end position="73"/>
    </location>
</feature>